<dbReference type="CDD" id="cd02696">
    <property type="entry name" value="MurNAc-LAA"/>
    <property type="match status" value="1"/>
</dbReference>
<evidence type="ECO:0000313" key="5">
    <source>
        <dbReference type="Proteomes" id="UP000573599"/>
    </source>
</evidence>
<comment type="caution">
    <text evidence="4">The sequence shown here is derived from an EMBL/GenBank/DDBJ whole genome shotgun (WGS) entry which is preliminary data.</text>
</comment>
<gene>
    <name evidence="4" type="ORF">BJ986_001427</name>
</gene>
<sequence length="409" mass="43263">MSDSKNGLLGLGSHGPAVLDVRARLAALPPDQLPERPDLGPPATDAAHGNGSADGAGGAPFDPALFDASLERAVRAFQQHKGLIVDGVVGPETFTAIDGARWALGDRILQHVPGHLLRGEDVVTLQERLNTLGFAAGRVDGRFGPATERAVRSFQRAYGLSGDGSVGPDTLRAFMDLRRSVSGGSANVLRERELVRRSGHSLTGRTVVLDPGHGGSNTGATAHGLVESELVMDLARRIEGRLTAIGVTVLYTRTEHTCPTEDERAALANDAGADLVLSLHCDSHGAPGASGVATFFFGRDRKTSWSAVGEHLADLVLREVVARTGLENCRSHGRSWALLQQTRMPAVRIEAGYLSHPADAARLADPAFRDTLAEAVLVSLQRLYLGDDDTATTGVLRLGDLRDYLASHG</sequence>
<accession>A0A852WE03</accession>
<dbReference type="Gene3D" id="1.10.101.10">
    <property type="entry name" value="PGBD-like superfamily/PGBD"/>
    <property type="match status" value="2"/>
</dbReference>
<proteinExistence type="predicted"/>
<reference evidence="4 5" key="1">
    <citation type="submission" date="2020-07" db="EMBL/GenBank/DDBJ databases">
        <title>Sequencing the genomes of 1000 actinobacteria strains.</title>
        <authorList>
            <person name="Klenk H.-P."/>
        </authorList>
    </citation>
    <scope>NUCLEOTIDE SEQUENCE [LARGE SCALE GENOMIC DNA]</scope>
    <source>
        <strain evidence="4 5">DSM 23987</strain>
    </source>
</reference>
<dbReference type="PANTHER" id="PTHR30404">
    <property type="entry name" value="N-ACETYLMURAMOYL-L-ALANINE AMIDASE"/>
    <property type="match status" value="1"/>
</dbReference>
<feature type="domain" description="MurNAc-LAA" evidence="3">
    <location>
        <begin position="265"/>
        <end position="381"/>
    </location>
</feature>
<evidence type="ECO:0000256" key="2">
    <source>
        <dbReference type="SAM" id="MobiDB-lite"/>
    </source>
</evidence>
<protein>
    <submittedName>
        <fullName evidence="4">N-acetylmuramoyl-L-alanine amidase</fullName>
        <ecNumber evidence="4">3.5.1.28</ecNumber>
    </submittedName>
</protein>
<dbReference type="SUPFAM" id="SSF47090">
    <property type="entry name" value="PGBD-like"/>
    <property type="match status" value="2"/>
</dbReference>
<dbReference type="Gene3D" id="3.40.630.40">
    <property type="entry name" value="Zn-dependent exopeptidases"/>
    <property type="match status" value="1"/>
</dbReference>
<feature type="region of interest" description="Disordered" evidence="2">
    <location>
        <begin position="30"/>
        <end position="60"/>
    </location>
</feature>
<keyword evidence="5" id="KW-1185">Reference proteome</keyword>
<dbReference type="PANTHER" id="PTHR30404:SF0">
    <property type="entry name" value="N-ACETYLMURAMOYL-L-ALANINE AMIDASE AMIC"/>
    <property type="match status" value="1"/>
</dbReference>
<dbReference type="Pfam" id="PF01471">
    <property type="entry name" value="PG_binding_1"/>
    <property type="match status" value="2"/>
</dbReference>
<dbReference type="Proteomes" id="UP000573599">
    <property type="component" value="Unassembled WGS sequence"/>
</dbReference>
<dbReference type="InterPro" id="IPR036365">
    <property type="entry name" value="PGBD-like_sf"/>
</dbReference>
<dbReference type="InterPro" id="IPR036366">
    <property type="entry name" value="PGBDSf"/>
</dbReference>
<dbReference type="Pfam" id="PF01520">
    <property type="entry name" value="Amidase_3"/>
    <property type="match status" value="1"/>
</dbReference>
<dbReference type="SMART" id="SM00646">
    <property type="entry name" value="Ami_3"/>
    <property type="match status" value="1"/>
</dbReference>
<evidence type="ECO:0000256" key="1">
    <source>
        <dbReference type="ARBA" id="ARBA00022801"/>
    </source>
</evidence>
<dbReference type="EMBL" id="JACCAB010000001">
    <property type="protein sequence ID" value="NYG06940.1"/>
    <property type="molecule type" value="Genomic_DNA"/>
</dbReference>
<dbReference type="RefSeq" id="WP_337794964.1">
    <property type="nucleotide sequence ID" value="NZ_JACCAB010000001.1"/>
</dbReference>
<dbReference type="GO" id="GO:0030288">
    <property type="term" value="C:outer membrane-bounded periplasmic space"/>
    <property type="evidence" value="ECO:0007669"/>
    <property type="project" value="TreeGrafter"/>
</dbReference>
<dbReference type="InterPro" id="IPR050695">
    <property type="entry name" value="N-acetylmuramoyl_amidase_3"/>
</dbReference>
<dbReference type="GO" id="GO:0009253">
    <property type="term" value="P:peptidoglycan catabolic process"/>
    <property type="evidence" value="ECO:0007669"/>
    <property type="project" value="InterPro"/>
</dbReference>
<organism evidence="4 5">
    <name type="scientific">Pedococcus badiiscoriae</name>
    <dbReference type="NCBI Taxonomy" id="642776"/>
    <lineage>
        <taxon>Bacteria</taxon>
        <taxon>Bacillati</taxon>
        <taxon>Actinomycetota</taxon>
        <taxon>Actinomycetes</taxon>
        <taxon>Micrococcales</taxon>
        <taxon>Intrasporangiaceae</taxon>
        <taxon>Pedococcus</taxon>
    </lineage>
</organism>
<keyword evidence="1 4" id="KW-0378">Hydrolase</keyword>
<dbReference type="AlphaFoldDB" id="A0A852WE03"/>
<dbReference type="GO" id="GO:0008745">
    <property type="term" value="F:N-acetylmuramoyl-L-alanine amidase activity"/>
    <property type="evidence" value="ECO:0007669"/>
    <property type="project" value="UniProtKB-EC"/>
</dbReference>
<evidence type="ECO:0000259" key="3">
    <source>
        <dbReference type="SMART" id="SM00646"/>
    </source>
</evidence>
<dbReference type="SUPFAM" id="SSF53187">
    <property type="entry name" value="Zn-dependent exopeptidases"/>
    <property type="match status" value="1"/>
</dbReference>
<dbReference type="EC" id="3.5.1.28" evidence="4"/>
<evidence type="ECO:0000313" key="4">
    <source>
        <dbReference type="EMBL" id="NYG06940.1"/>
    </source>
</evidence>
<dbReference type="InterPro" id="IPR002508">
    <property type="entry name" value="MurNAc-LAA_cat"/>
</dbReference>
<dbReference type="InterPro" id="IPR002477">
    <property type="entry name" value="Peptidoglycan-bd-like"/>
</dbReference>
<name>A0A852WE03_9MICO</name>